<evidence type="ECO:0000256" key="9">
    <source>
        <dbReference type="SAM" id="MobiDB-lite"/>
    </source>
</evidence>
<dbReference type="InterPro" id="IPR001289">
    <property type="entry name" value="NFYA"/>
</dbReference>
<dbReference type="GO" id="GO:0003677">
    <property type="term" value="F:DNA binding"/>
    <property type="evidence" value="ECO:0007669"/>
    <property type="project" value="UniProtKB-KW"/>
</dbReference>
<evidence type="ECO:0000256" key="8">
    <source>
        <dbReference type="RuleBase" id="RU367155"/>
    </source>
</evidence>
<protein>
    <recommendedName>
        <fullName evidence="8">Nuclear transcription factor Y subunit</fullName>
    </recommendedName>
</protein>
<evidence type="ECO:0000256" key="1">
    <source>
        <dbReference type="ARBA" id="ARBA00004123"/>
    </source>
</evidence>
<reference evidence="10 11" key="1">
    <citation type="submission" date="2024-01" db="EMBL/GenBank/DDBJ databases">
        <title>The complete chloroplast genome sequence of Lithospermum erythrorhizon: insights into the phylogenetic relationship among Boraginaceae species and the maternal lineages of purple gromwells.</title>
        <authorList>
            <person name="Okada T."/>
            <person name="Watanabe K."/>
        </authorList>
    </citation>
    <scope>NUCLEOTIDE SEQUENCE [LARGE SCALE GENOMIC DNA]</scope>
</reference>
<keyword evidence="5 8" id="KW-0804">Transcription</keyword>
<feature type="region of interest" description="Disordered" evidence="9">
    <location>
        <begin position="269"/>
        <end position="324"/>
    </location>
</feature>
<comment type="similarity">
    <text evidence="8">Belongs to the NFYA/HAP2 subunit family.</text>
</comment>
<dbReference type="GO" id="GO:0016602">
    <property type="term" value="C:CCAAT-binding factor complex"/>
    <property type="evidence" value="ECO:0007669"/>
    <property type="project" value="InterPro"/>
</dbReference>
<evidence type="ECO:0000256" key="7">
    <source>
        <dbReference type="ARBA" id="ARBA00025911"/>
    </source>
</evidence>
<dbReference type="Proteomes" id="UP001454036">
    <property type="component" value="Unassembled WGS sequence"/>
</dbReference>
<feature type="compositionally biased region" description="Polar residues" evidence="9">
    <location>
        <begin position="126"/>
        <end position="140"/>
    </location>
</feature>
<evidence type="ECO:0000256" key="5">
    <source>
        <dbReference type="ARBA" id="ARBA00023163"/>
    </source>
</evidence>
<keyword evidence="3 8" id="KW-0238">DNA-binding</keyword>
<feature type="compositionally biased region" description="Polar residues" evidence="9">
    <location>
        <begin position="148"/>
        <end position="160"/>
    </location>
</feature>
<name>A0AAV3QYI1_LITER</name>
<gene>
    <name evidence="10" type="ORF">LIER_23650</name>
</gene>
<dbReference type="EMBL" id="BAABME010006707">
    <property type="protein sequence ID" value="GAA0169094.1"/>
    <property type="molecule type" value="Genomic_DNA"/>
</dbReference>
<dbReference type="PRINTS" id="PR00616">
    <property type="entry name" value="CCAATSUBUNTB"/>
</dbReference>
<dbReference type="Gene3D" id="6.10.250.2430">
    <property type="match status" value="1"/>
</dbReference>
<sequence length="388" mass="43348">MMSIYYVGIDDEIVCKAVGFCSILTNQFLFFMFWGFLDYVSLATFMQLRVLDLKFLNLSSFTVTYVYHFNGLHVELIDIAGALMLANQSSPWNMREQDSPGRLSENQRPSTGTPPRHGGERMPLGSIQQNLATSSSQSTMGVLESHDQTTSPKTVSQDGCNTKHVEGQPISCVSVGNNDLSINQLQLNMSQSSIPVPYAFCDPYYGGMLTAYGPPVQQQMVGMGPGRVPLPIEIAEDGPIYVNSKQYHAILRRRQMRAKLEAQNKLIKSRKPYLHESRHQHAVNRVRGSGGRFLSSKKTQQSQSTKPDSDHFHQQEEPSEGDEHRLEAVELDAPSLMQCSSSSNPNTDISFQRLDHRLPNMTSRLAVSLPGRTTHTCDMEHRGAPVVR</sequence>
<keyword evidence="6 8" id="KW-0539">Nucleus</keyword>
<comment type="function">
    <text evidence="8">Component of the sequence-specific heterotrimeric transcription factor (NF-Y) which specifically recognizes a 5'-CCAAT-3' box motif found in the promoters of its target genes.</text>
</comment>
<dbReference type="SMART" id="SM00521">
    <property type="entry name" value="CBF"/>
    <property type="match status" value="1"/>
</dbReference>
<proteinExistence type="inferred from homology"/>
<feature type="compositionally biased region" description="Low complexity" evidence="9">
    <location>
        <begin position="296"/>
        <end position="306"/>
    </location>
</feature>
<comment type="subcellular location">
    <subcellularLocation>
        <location evidence="1 8">Nucleus</location>
    </subcellularLocation>
</comment>
<dbReference type="PROSITE" id="PS51152">
    <property type="entry name" value="NFYA_HAP2_2"/>
    <property type="match status" value="1"/>
</dbReference>
<keyword evidence="4" id="KW-0010">Activator</keyword>
<comment type="caution">
    <text evidence="10">The sequence shown here is derived from an EMBL/GenBank/DDBJ whole genome shotgun (WGS) entry which is preliminary data.</text>
</comment>
<organism evidence="10 11">
    <name type="scientific">Lithospermum erythrorhizon</name>
    <name type="common">Purple gromwell</name>
    <name type="synonym">Lithospermum officinale var. erythrorhizon</name>
    <dbReference type="NCBI Taxonomy" id="34254"/>
    <lineage>
        <taxon>Eukaryota</taxon>
        <taxon>Viridiplantae</taxon>
        <taxon>Streptophyta</taxon>
        <taxon>Embryophyta</taxon>
        <taxon>Tracheophyta</taxon>
        <taxon>Spermatophyta</taxon>
        <taxon>Magnoliopsida</taxon>
        <taxon>eudicotyledons</taxon>
        <taxon>Gunneridae</taxon>
        <taxon>Pentapetalae</taxon>
        <taxon>asterids</taxon>
        <taxon>lamiids</taxon>
        <taxon>Boraginales</taxon>
        <taxon>Boraginaceae</taxon>
        <taxon>Boraginoideae</taxon>
        <taxon>Lithospermeae</taxon>
        <taxon>Lithospermum</taxon>
    </lineage>
</organism>
<dbReference type="AlphaFoldDB" id="A0AAV3QYI1"/>
<dbReference type="PANTHER" id="PTHR12632">
    <property type="entry name" value="TRANSCRIPTION FACTOR NF-Y ALPHA-RELATED"/>
    <property type="match status" value="1"/>
</dbReference>
<evidence type="ECO:0000313" key="11">
    <source>
        <dbReference type="Proteomes" id="UP001454036"/>
    </source>
</evidence>
<evidence type="ECO:0000256" key="3">
    <source>
        <dbReference type="ARBA" id="ARBA00023125"/>
    </source>
</evidence>
<evidence type="ECO:0000256" key="4">
    <source>
        <dbReference type="ARBA" id="ARBA00023159"/>
    </source>
</evidence>
<feature type="compositionally biased region" description="Polar residues" evidence="9">
    <location>
        <begin position="104"/>
        <end position="113"/>
    </location>
</feature>
<keyword evidence="2 8" id="KW-0805">Transcription regulation</keyword>
<feature type="region of interest" description="Disordered" evidence="9">
    <location>
        <begin position="92"/>
        <end position="160"/>
    </location>
</feature>
<dbReference type="GO" id="GO:0003700">
    <property type="term" value="F:DNA-binding transcription factor activity"/>
    <property type="evidence" value="ECO:0007669"/>
    <property type="project" value="UniProtKB-UniRule"/>
</dbReference>
<evidence type="ECO:0000256" key="2">
    <source>
        <dbReference type="ARBA" id="ARBA00023015"/>
    </source>
</evidence>
<dbReference type="Pfam" id="PF02045">
    <property type="entry name" value="CBFB_NFYA"/>
    <property type="match status" value="1"/>
</dbReference>
<evidence type="ECO:0000256" key="6">
    <source>
        <dbReference type="ARBA" id="ARBA00023242"/>
    </source>
</evidence>
<comment type="subunit">
    <text evidence="7">Heterotrimeric transcription factor composed of three components, NF-YA, NF-YB and NF-YC. NF-YB and NF-YC must interact and dimerize for NF-YA association and DNA binding.</text>
</comment>
<keyword evidence="11" id="KW-1185">Reference proteome</keyword>
<dbReference type="InterPro" id="IPR018362">
    <property type="entry name" value="CCAAT-binding_factor_CS"/>
</dbReference>
<feature type="compositionally biased region" description="Basic and acidic residues" evidence="9">
    <location>
        <begin position="307"/>
        <end position="324"/>
    </location>
</feature>
<accession>A0AAV3QYI1</accession>
<dbReference type="PROSITE" id="PS00686">
    <property type="entry name" value="NFYA_HAP2_1"/>
    <property type="match status" value="1"/>
</dbReference>
<evidence type="ECO:0000313" key="10">
    <source>
        <dbReference type="EMBL" id="GAA0169094.1"/>
    </source>
</evidence>